<dbReference type="Pfam" id="PF00205">
    <property type="entry name" value="TPP_enzyme_M"/>
    <property type="match status" value="1"/>
</dbReference>
<dbReference type="Proteomes" id="UP001501459">
    <property type="component" value="Unassembled WGS sequence"/>
</dbReference>
<name>A0ABP3J0D7_9BACI</name>
<evidence type="ECO:0000259" key="5">
    <source>
        <dbReference type="Pfam" id="PF02775"/>
    </source>
</evidence>
<dbReference type="PANTHER" id="PTHR18968">
    <property type="entry name" value="THIAMINE PYROPHOSPHATE ENZYMES"/>
    <property type="match status" value="1"/>
</dbReference>
<feature type="domain" description="Thiamine pyrophosphate enzyme TPP-binding" evidence="5">
    <location>
        <begin position="398"/>
        <end position="537"/>
    </location>
</feature>
<evidence type="ECO:0000256" key="1">
    <source>
        <dbReference type="ARBA" id="ARBA00007812"/>
    </source>
</evidence>
<gene>
    <name evidence="7" type="ORF">GCM10008983_10260</name>
</gene>
<keyword evidence="2 3" id="KW-0786">Thiamine pyrophosphate</keyword>
<dbReference type="NCBIfam" id="NF005470">
    <property type="entry name" value="PRK07064.1"/>
    <property type="match status" value="1"/>
</dbReference>
<evidence type="ECO:0000313" key="7">
    <source>
        <dbReference type="EMBL" id="GAA0435598.1"/>
    </source>
</evidence>
<reference evidence="8" key="1">
    <citation type="journal article" date="2019" name="Int. J. Syst. Evol. Microbiol.">
        <title>The Global Catalogue of Microorganisms (GCM) 10K type strain sequencing project: providing services to taxonomists for standard genome sequencing and annotation.</title>
        <authorList>
            <consortium name="The Broad Institute Genomics Platform"/>
            <consortium name="The Broad Institute Genome Sequencing Center for Infectious Disease"/>
            <person name="Wu L."/>
            <person name="Ma J."/>
        </authorList>
    </citation>
    <scope>NUCLEOTIDE SEQUENCE [LARGE SCALE GENOMIC DNA]</scope>
    <source>
        <strain evidence="8">JCM 12149</strain>
    </source>
</reference>
<sequence>MKTSEKVEFTAADSVVQELVKANVEIVFGIVSIHNMPIYDAIAKNSDIHMVAARGESGAVNMADGYARATGKLGVVITSTGAGAGNAAGALTESWNKGTPLLHITGEVASDYIGKGKRYIHECKDQLAMMEGASKQALLLQEPEQTSTFIRKAIGNSKTPPVGPITVLVPTDLQTVITTNSEVINPTEDTLEEFKERTAFFSEEMIQKISAAKRPIIWAGGGVIDSGASEEVKQLAERMQSAVITSESGKGSIPENHPLCIGSFTSEPQVEKIIKESDLLISIGTRFRGEETNDWTLPFPAEHIQIDADPEAINLNYQTSYGLVGDAKSILQNLVHQLSEKEMASAKSYAKEIESVRNQVRSALREAVAPYDQFADEMRRLMPNDAILVRDVTIPAYLWGNRLIDIYQPRTSISASGGGIGQGLPTAIGAQIDDKDRTVVLMAGDGGFMVNVGELATAAEEELPLVVILFDDGGYGILRYLQNAAYGRLAAVNLNNPDYVMMSQSMGFEAEKVQSAGEFTSALETAIKRRRPSMIVVDMDAVGPMNHPYEESAEYIESFHPKKLSHDG</sequence>
<dbReference type="InterPro" id="IPR029035">
    <property type="entry name" value="DHS-like_NAD/FAD-binding_dom"/>
</dbReference>
<dbReference type="CDD" id="cd00568">
    <property type="entry name" value="TPP_enzymes"/>
    <property type="match status" value="1"/>
</dbReference>
<dbReference type="SUPFAM" id="SSF52467">
    <property type="entry name" value="DHS-like NAD/FAD-binding domain"/>
    <property type="match status" value="1"/>
</dbReference>
<keyword evidence="8" id="KW-1185">Reference proteome</keyword>
<proteinExistence type="inferred from homology"/>
<evidence type="ECO:0000259" key="6">
    <source>
        <dbReference type="Pfam" id="PF02776"/>
    </source>
</evidence>
<dbReference type="SUPFAM" id="SSF52518">
    <property type="entry name" value="Thiamin diphosphate-binding fold (THDP-binding)"/>
    <property type="match status" value="2"/>
</dbReference>
<dbReference type="Pfam" id="PF02775">
    <property type="entry name" value="TPP_enzyme_C"/>
    <property type="match status" value="1"/>
</dbReference>
<feature type="domain" description="Thiamine pyrophosphate enzyme N-terminal TPP-binding" evidence="6">
    <location>
        <begin position="10"/>
        <end position="129"/>
    </location>
</feature>
<dbReference type="InterPro" id="IPR029061">
    <property type="entry name" value="THDP-binding"/>
</dbReference>
<dbReference type="EMBL" id="BAAADM010000028">
    <property type="protein sequence ID" value="GAA0435598.1"/>
    <property type="molecule type" value="Genomic_DNA"/>
</dbReference>
<evidence type="ECO:0000256" key="3">
    <source>
        <dbReference type="RuleBase" id="RU362132"/>
    </source>
</evidence>
<feature type="domain" description="Thiamine pyrophosphate enzyme central" evidence="4">
    <location>
        <begin position="203"/>
        <end position="334"/>
    </location>
</feature>
<dbReference type="InterPro" id="IPR045229">
    <property type="entry name" value="TPP_enz"/>
</dbReference>
<dbReference type="Pfam" id="PF02776">
    <property type="entry name" value="TPP_enzyme_N"/>
    <property type="match status" value="1"/>
</dbReference>
<evidence type="ECO:0000259" key="4">
    <source>
        <dbReference type="Pfam" id="PF00205"/>
    </source>
</evidence>
<dbReference type="InterPro" id="IPR012001">
    <property type="entry name" value="Thiamin_PyroP_enz_TPP-bd_dom"/>
</dbReference>
<accession>A0ABP3J0D7</accession>
<evidence type="ECO:0000256" key="2">
    <source>
        <dbReference type="ARBA" id="ARBA00023052"/>
    </source>
</evidence>
<dbReference type="InterPro" id="IPR011766">
    <property type="entry name" value="TPP_enzyme_TPP-bd"/>
</dbReference>
<comment type="similarity">
    <text evidence="1 3">Belongs to the TPP enzyme family.</text>
</comment>
<evidence type="ECO:0000313" key="8">
    <source>
        <dbReference type="Proteomes" id="UP001501459"/>
    </source>
</evidence>
<dbReference type="RefSeq" id="WP_343751595.1">
    <property type="nucleotide sequence ID" value="NZ_BAAADM010000028.1"/>
</dbReference>
<dbReference type="PANTHER" id="PTHR18968:SF13">
    <property type="entry name" value="ACETOLACTATE SYNTHASE CATALYTIC SUBUNIT, MITOCHONDRIAL"/>
    <property type="match status" value="1"/>
</dbReference>
<comment type="caution">
    <text evidence="7">The sequence shown here is derived from an EMBL/GenBank/DDBJ whole genome shotgun (WGS) entry which is preliminary data.</text>
</comment>
<dbReference type="InterPro" id="IPR012000">
    <property type="entry name" value="Thiamin_PyroP_enz_cen_dom"/>
</dbReference>
<dbReference type="Gene3D" id="3.40.50.970">
    <property type="match status" value="2"/>
</dbReference>
<organism evidence="7 8">
    <name type="scientific">Lentibacillus halophilus</name>
    <dbReference type="NCBI Taxonomy" id="295065"/>
    <lineage>
        <taxon>Bacteria</taxon>
        <taxon>Bacillati</taxon>
        <taxon>Bacillota</taxon>
        <taxon>Bacilli</taxon>
        <taxon>Bacillales</taxon>
        <taxon>Bacillaceae</taxon>
        <taxon>Lentibacillus</taxon>
    </lineage>
</organism>
<dbReference type="CDD" id="cd07035">
    <property type="entry name" value="TPP_PYR_POX_like"/>
    <property type="match status" value="1"/>
</dbReference>
<protein>
    <submittedName>
        <fullName evidence="7">Thiamine pyrophosphate-binding protein</fullName>
    </submittedName>
</protein>
<dbReference type="Gene3D" id="3.40.50.1220">
    <property type="entry name" value="TPP-binding domain"/>
    <property type="match status" value="1"/>
</dbReference>